<evidence type="ECO:0000256" key="1">
    <source>
        <dbReference type="ARBA" id="ARBA00008814"/>
    </source>
</evidence>
<proteinExistence type="inferred from homology"/>
<keyword evidence="5" id="KW-1185">Reference proteome</keyword>
<feature type="region of interest" description="Disordered" evidence="2">
    <location>
        <begin position="45"/>
        <end position="64"/>
    </location>
</feature>
<dbReference type="PANTHER" id="PTHR30535">
    <property type="entry name" value="VITAMIN B12-BINDING PROTEIN"/>
    <property type="match status" value="1"/>
</dbReference>
<sequence>MDMPVHGFHYRRSRSAGGARTLRTAVSLAAAAAMLLAAACADTSGRQAHPARTPATGTPESTAATVTDCNGVKSVVDSPPKRVVVLTPSVLELMLWLGLGDRVAAVGQEPRPGSLPQRFSAQIARIPSLSGKYTAGSGYKPVPKEELLSADPDLVLGGFASNFEAAGAISQAELAGAGIPSYLALSTACKSAVTAPQTDFGLVRRDLENLGLIFGVPDRARQVIADMEQKVAAVKAKAGRLADAERPTVFPFEYDEGTATPYAPGNRQAVNAVIETAGGRNVFGDRNQAYTKVGWEEVVARDPQVILIVVYDKGDPAANEARFAEAEKFLTGNAALRGVRAVTERRFARLVYESASVGGVRNADAVVELAGQLHPAS</sequence>
<evidence type="ECO:0000313" key="4">
    <source>
        <dbReference type="EMBL" id="GII95377.1"/>
    </source>
</evidence>
<dbReference type="PANTHER" id="PTHR30535:SF7">
    <property type="entry name" value="IRON(III) DICITRATE-BINDING PROTEIN"/>
    <property type="match status" value="1"/>
</dbReference>
<comment type="caution">
    <text evidence="4">The sequence shown here is derived from an EMBL/GenBank/DDBJ whole genome shotgun (WGS) entry which is preliminary data.</text>
</comment>
<dbReference type="Proteomes" id="UP000606172">
    <property type="component" value="Unassembled WGS sequence"/>
</dbReference>
<evidence type="ECO:0000313" key="5">
    <source>
        <dbReference type="Proteomes" id="UP000606172"/>
    </source>
</evidence>
<dbReference type="InterPro" id="IPR002491">
    <property type="entry name" value="ABC_transptr_periplasmic_BD"/>
</dbReference>
<comment type="similarity">
    <text evidence="1">Belongs to the bacterial solute-binding protein 8 family.</text>
</comment>
<evidence type="ECO:0000256" key="2">
    <source>
        <dbReference type="SAM" id="MobiDB-lite"/>
    </source>
</evidence>
<feature type="compositionally biased region" description="Polar residues" evidence="2">
    <location>
        <begin position="55"/>
        <end position="64"/>
    </location>
</feature>
<dbReference type="Pfam" id="PF01497">
    <property type="entry name" value="Peripla_BP_2"/>
    <property type="match status" value="1"/>
</dbReference>
<dbReference type="InterPro" id="IPR050902">
    <property type="entry name" value="ABC_Transporter_SBP"/>
</dbReference>
<organism evidence="4 5">
    <name type="scientific">Sinosporangium siamense</name>
    <dbReference type="NCBI Taxonomy" id="1367973"/>
    <lineage>
        <taxon>Bacteria</taxon>
        <taxon>Bacillati</taxon>
        <taxon>Actinomycetota</taxon>
        <taxon>Actinomycetes</taxon>
        <taxon>Streptosporangiales</taxon>
        <taxon>Streptosporangiaceae</taxon>
        <taxon>Sinosporangium</taxon>
    </lineage>
</organism>
<evidence type="ECO:0000259" key="3">
    <source>
        <dbReference type="PROSITE" id="PS50983"/>
    </source>
</evidence>
<gene>
    <name evidence="4" type="ORF">Ssi02_56080</name>
</gene>
<name>A0A919RK98_9ACTN</name>
<dbReference type="RefSeq" id="WP_204030433.1">
    <property type="nucleotide sequence ID" value="NZ_BOOW01000035.1"/>
</dbReference>
<protein>
    <submittedName>
        <fullName evidence="4">Lipoprotein</fullName>
    </submittedName>
</protein>
<dbReference type="EMBL" id="BOOW01000035">
    <property type="protein sequence ID" value="GII95377.1"/>
    <property type="molecule type" value="Genomic_DNA"/>
</dbReference>
<keyword evidence="4" id="KW-0449">Lipoprotein</keyword>
<dbReference type="AlphaFoldDB" id="A0A919RK98"/>
<dbReference type="Gene3D" id="3.40.50.1980">
    <property type="entry name" value="Nitrogenase molybdenum iron protein domain"/>
    <property type="match status" value="2"/>
</dbReference>
<feature type="domain" description="Fe/B12 periplasmic-binding" evidence="3">
    <location>
        <begin position="82"/>
        <end position="377"/>
    </location>
</feature>
<dbReference type="SUPFAM" id="SSF53807">
    <property type="entry name" value="Helical backbone' metal receptor"/>
    <property type="match status" value="1"/>
</dbReference>
<reference evidence="4" key="1">
    <citation type="submission" date="2021-01" db="EMBL/GenBank/DDBJ databases">
        <title>Whole genome shotgun sequence of Sinosporangium siamense NBRC 109515.</title>
        <authorList>
            <person name="Komaki H."/>
            <person name="Tamura T."/>
        </authorList>
    </citation>
    <scope>NUCLEOTIDE SEQUENCE</scope>
    <source>
        <strain evidence="4">NBRC 109515</strain>
    </source>
</reference>
<accession>A0A919RK98</accession>
<dbReference type="PROSITE" id="PS50983">
    <property type="entry name" value="FE_B12_PBP"/>
    <property type="match status" value="1"/>
</dbReference>